<dbReference type="Proteomes" id="UP001596116">
    <property type="component" value="Unassembled WGS sequence"/>
</dbReference>
<gene>
    <name evidence="2" type="ORF">ACFMB1_06290</name>
</gene>
<dbReference type="EMBL" id="JBHPON010000001">
    <property type="protein sequence ID" value="MFC6035146.1"/>
    <property type="molecule type" value="Genomic_DNA"/>
</dbReference>
<evidence type="ECO:0000313" key="2">
    <source>
        <dbReference type="EMBL" id="MFC6035146.1"/>
    </source>
</evidence>
<keyword evidence="1" id="KW-0732">Signal</keyword>
<proteinExistence type="predicted"/>
<feature type="signal peptide" evidence="1">
    <location>
        <begin position="1"/>
        <end position="19"/>
    </location>
</feature>
<sequence>MKKLFAAALFSIAPFAANANEVENHCAAYANDHHGDASVCHCLAEAADAHHELEAKIEKIHSVADYEHADDDVKHAVAACFHSGH</sequence>
<feature type="chain" id="PRO_5046753565" evidence="1">
    <location>
        <begin position="20"/>
        <end position="85"/>
    </location>
</feature>
<accession>A0ABW1KSS5</accession>
<protein>
    <submittedName>
        <fullName evidence="2">Uncharacterized protein</fullName>
    </submittedName>
</protein>
<dbReference type="RefSeq" id="WP_379879525.1">
    <property type="nucleotide sequence ID" value="NZ_JBHPON010000001.1"/>
</dbReference>
<evidence type="ECO:0000256" key="1">
    <source>
        <dbReference type="SAM" id="SignalP"/>
    </source>
</evidence>
<comment type="caution">
    <text evidence="2">The sequence shown here is derived from an EMBL/GenBank/DDBJ whole genome shotgun (WGS) entry which is preliminary data.</text>
</comment>
<evidence type="ECO:0000313" key="3">
    <source>
        <dbReference type="Proteomes" id="UP001596116"/>
    </source>
</evidence>
<name>A0ABW1KSS5_9PROT</name>
<keyword evidence="3" id="KW-1185">Reference proteome</keyword>
<organism evidence="2 3">
    <name type="scientific">Hyphococcus aureus</name>
    <dbReference type="NCBI Taxonomy" id="2666033"/>
    <lineage>
        <taxon>Bacteria</taxon>
        <taxon>Pseudomonadati</taxon>
        <taxon>Pseudomonadota</taxon>
        <taxon>Alphaproteobacteria</taxon>
        <taxon>Parvularculales</taxon>
        <taxon>Parvularculaceae</taxon>
        <taxon>Hyphococcus</taxon>
    </lineage>
</organism>
<reference evidence="2 3" key="1">
    <citation type="submission" date="2024-09" db="EMBL/GenBank/DDBJ databases">
        <authorList>
            <person name="Zhang Z.-H."/>
        </authorList>
    </citation>
    <scope>NUCLEOTIDE SEQUENCE [LARGE SCALE GENOMIC DNA]</scope>
    <source>
        <strain evidence="2 3">HHTR114</strain>
    </source>
</reference>